<organism evidence="2 3">
    <name type="scientific">Molorchus minor</name>
    <dbReference type="NCBI Taxonomy" id="1323400"/>
    <lineage>
        <taxon>Eukaryota</taxon>
        <taxon>Metazoa</taxon>
        <taxon>Ecdysozoa</taxon>
        <taxon>Arthropoda</taxon>
        <taxon>Hexapoda</taxon>
        <taxon>Insecta</taxon>
        <taxon>Pterygota</taxon>
        <taxon>Neoptera</taxon>
        <taxon>Endopterygota</taxon>
        <taxon>Coleoptera</taxon>
        <taxon>Polyphaga</taxon>
        <taxon>Cucujiformia</taxon>
        <taxon>Chrysomeloidea</taxon>
        <taxon>Cerambycidae</taxon>
        <taxon>Lamiinae</taxon>
        <taxon>Monochamini</taxon>
        <taxon>Molorchus</taxon>
    </lineage>
</organism>
<evidence type="ECO:0000259" key="1">
    <source>
        <dbReference type="Pfam" id="PF00089"/>
    </source>
</evidence>
<proteinExistence type="predicted"/>
<keyword evidence="3" id="KW-1185">Reference proteome</keyword>
<dbReference type="InterPro" id="IPR001254">
    <property type="entry name" value="Trypsin_dom"/>
</dbReference>
<feature type="domain" description="Peptidase S1" evidence="1">
    <location>
        <begin position="45"/>
        <end position="105"/>
    </location>
</feature>
<accession>A0ABQ9IT05</accession>
<dbReference type="Proteomes" id="UP001162164">
    <property type="component" value="Unassembled WGS sequence"/>
</dbReference>
<gene>
    <name evidence="2" type="ORF">NQ317_001268</name>
</gene>
<evidence type="ECO:0000313" key="2">
    <source>
        <dbReference type="EMBL" id="KAJ8964694.1"/>
    </source>
</evidence>
<dbReference type="EMBL" id="JAPWTJ010002741">
    <property type="protein sequence ID" value="KAJ8964694.1"/>
    <property type="molecule type" value="Genomic_DNA"/>
</dbReference>
<protein>
    <recommendedName>
        <fullName evidence="1">Peptidase S1 domain-containing protein</fullName>
    </recommendedName>
</protein>
<dbReference type="InterPro" id="IPR043504">
    <property type="entry name" value="Peptidase_S1_PA_chymotrypsin"/>
</dbReference>
<evidence type="ECO:0000313" key="3">
    <source>
        <dbReference type="Proteomes" id="UP001162164"/>
    </source>
</evidence>
<comment type="caution">
    <text evidence="2">The sequence shown here is derived from an EMBL/GenBank/DDBJ whole genome shotgun (WGS) entry which is preliminary data.</text>
</comment>
<name>A0ABQ9IT05_9CUCU</name>
<dbReference type="InterPro" id="IPR009003">
    <property type="entry name" value="Peptidase_S1_PA"/>
</dbReference>
<dbReference type="SUPFAM" id="SSF50494">
    <property type="entry name" value="Trypsin-like serine proteases"/>
    <property type="match status" value="1"/>
</dbReference>
<dbReference type="Gene3D" id="2.40.10.10">
    <property type="entry name" value="Trypsin-like serine proteases"/>
    <property type="match status" value="1"/>
</dbReference>
<sequence length="107" mass="12131">MTITQRQYNCQWCQAIHDTQNVTTTPKKGLPLLYRPIVVISKPNNKTDLLCAGSPVSEKYVLTAAHCVDGSTFATIILKPDNLESTEDILTESRTIIKHPKWRPEFF</sequence>
<reference evidence="2" key="1">
    <citation type="journal article" date="2023" name="Insect Mol. Biol.">
        <title>Genome sequencing provides insights into the evolution of gene families encoding plant cell wall-degrading enzymes in longhorned beetles.</title>
        <authorList>
            <person name="Shin N.R."/>
            <person name="Okamura Y."/>
            <person name="Kirsch R."/>
            <person name="Pauchet Y."/>
        </authorList>
    </citation>
    <scope>NUCLEOTIDE SEQUENCE</scope>
    <source>
        <strain evidence="2">MMC_N1</strain>
    </source>
</reference>
<dbReference type="Pfam" id="PF00089">
    <property type="entry name" value="Trypsin"/>
    <property type="match status" value="1"/>
</dbReference>